<dbReference type="Gene3D" id="3.30.420.40">
    <property type="match status" value="1"/>
</dbReference>
<accession>M7SNH4</accession>
<organism evidence="1 2">
    <name type="scientific">Eutypa lata (strain UCR-EL1)</name>
    <name type="common">Grapevine dieback disease fungus</name>
    <name type="synonym">Eutypa armeniacae</name>
    <dbReference type="NCBI Taxonomy" id="1287681"/>
    <lineage>
        <taxon>Eukaryota</taxon>
        <taxon>Fungi</taxon>
        <taxon>Dikarya</taxon>
        <taxon>Ascomycota</taxon>
        <taxon>Pezizomycotina</taxon>
        <taxon>Sordariomycetes</taxon>
        <taxon>Xylariomycetidae</taxon>
        <taxon>Xylariales</taxon>
        <taxon>Diatrypaceae</taxon>
        <taxon>Eutypa</taxon>
    </lineage>
</organism>
<dbReference type="KEGG" id="ela:UCREL1_5036"/>
<dbReference type="AlphaFoldDB" id="M7SNH4"/>
<evidence type="ECO:0000313" key="1">
    <source>
        <dbReference type="EMBL" id="EMR67959.1"/>
    </source>
</evidence>
<proteinExistence type="predicted"/>
<dbReference type="Proteomes" id="UP000012174">
    <property type="component" value="Unassembled WGS sequence"/>
</dbReference>
<dbReference type="STRING" id="1287681.M7SNH4"/>
<dbReference type="PANTHER" id="PTHR14187:SF5">
    <property type="entry name" value="HEAT SHOCK 70 KDA PROTEIN 12A"/>
    <property type="match status" value="1"/>
</dbReference>
<dbReference type="PANTHER" id="PTHR14187">
    <property type="entry name" value="ALPHA KINASE/ELONGATION FACTOR 2 KINASE"/>
    <property type="match status" value="1"/>
</dbReference>
<sequence>MTPPKPTRLIVGIDFGTTFSGVAYAHVREDSRPNNISVISQWRGVRNASPYERVKVPTKIWYKPSGDILWGYEVPEEGDPIEWFKLLLVEESDLGEKLRGSENTKIPRNKLAVLKKDVTTVVGDYLRLLWEYALEQMERELGTIAEAAPLTVVLTVPAIWPEPALKKMAKAAELAGIRDARVSGETVLSFVTEPEAAAISTIFTVVPERPDVKRGDSLVILDLGGGTADAISYVIDEVKPFLKFREVVEGDGSFHGAKLLDREFEDYIKVYLGLQKWESLAKFQSRILDESWEYSIKPSFDNTDGEWIVDTIVDGKVNLNKKQIADCFEKSVMPGIKDLVNNQLELIKKETNNYPKFVFLVGGFGRCPYIRDTLRDGPCHDKNIQLIQSTHSAPWSCVSRGAVQFGANIQPSTRRARYSYGWSSHEPFDPKRHLVEDRYWDEGRSEYMSANRVHWPIKRGQEVESGENNLSYSMTFLQKAQGSYRHNVRVYKSILPDPPTRISEDREFSMHEEVDDDVVFIGHTALKTHVKIEDLPKLPNTQDEKFPVFEWHWDIRVSGCSVDMTATSSDGHKVGQLILNNIMQ</sequence>
<dbReference type="HOGENOM" id="CLU_009958_6_1_1"/>
<protein>
    <submittedName>
        <fullName evidence="1">Putative hsp70 family chaperone protein</fullName>
    </submittedName>
</protein>
<dbReference type="SUPFAM" id="SSF53067">
    <property type="entry name" value="Actin-like ATPase domain"/>
    <property type="match status" value="2"/>
</dbReference>
<gene>
    <name evidence="1" type="ORF">UCREL1_5036</name>
</gene>
<dbReference type="OrthoDB" id="2963168at2759"/>
<dbReference type="eggNOG" id="KOG0101">
    <property type="taxonomic scope" value="Eukaryota"/>
</dbReference>
<dbReference type="CDD" id="cd10170">
    <property type="entry name" value="ASKHA_NBD_HSP70"/>
    <property type="match status" value="1"/>
</dbReference>
<dbReference type="OMA" id="SSTHFIC"/>
<name>M7SNH4_EUTLA</name>
<dbReference type="InterPro" id="IPR043129">
    <property type="entry name" value="ATPase_NBD"/>
</dbReference>
<reference evidence="2" key="1">
    <citation type="journal article" date="2013" name="Genome Announc.">
        <title>Draft genome sequence of the grapevine dieback fungus Eutypa lata UCR-EL1.</title>
        <authorList>
            <person name="Blanco-Ulate B."/>
            <person name="Rolshausen P.E."/>
            <person name="Cantu D."/>
        </authorList>
    </citation>
    <scope>NUCLEOTIDE SEQUENCE [LARGE SCALE GENOMIC DNA]</scope>
    <source>
        <strain evidence="2">UCR-EL1</strain>
    </source>
</reference>
<keyword evidence="2" id="KW-1185">Reference proteome</keyword>
<dbReference type="EMBL" id="KB706323">
    <property type="protein sequence ID" value="EMR67959.1"/>
    <property type="molecule type" value="Genomic_DNA"/>
</dbReference>
<evidence type="ECO:0000313" key="2">
    <source>
        <dbReference type="Proteomes" id="UP000012174"/>
    </source>
</evidence>